<dbReference type="Proteomes" id="UP001259587">
    <property type="component" value="Unassembled WGS sequence"/>
</dbReference>
<keyword evidence="2" id="KW-1185">Reference proteome</keyword>
<dbReference type="EMBL" id="JAVDTH010000003">
    <property type="protein sequence ID" value="MDR6711205.1"/>
    <property type="molecule type" value="Genomic_DNA"/>
</dbReference>
<keyword evidence="1" id="KW-0238">DNA-binding</keyword>
<gene>
    <name evidence="1" type="ORF">J2W83_000795</name>
</gene>
<organism evidence="1 2">
    <name type="scientific">Pseudomonas hunanensis</name>
    <dbReference type="NCBI Taxonomy" id="1247546"/>
    <lineage>
        <taxon>Bacteria</taxon>
        <taxon>Pseudomonadati</taxon>
        <taxon>Pseudomonadota</taxon>
        <taxon>Gammaproteobacteria</taxon>
        <taxon>Pseudomonadales</taxon>
        <taxon>Pseudomonadaceae</taxon>
        <taxon>Pseudomonas</taxon>
    </lineage>
</organism>
<protein>
    <submittedName>
        <fullName evidence="1">DNA-binding transcriptional LysR family regulator</fullName>
    </submittedName>
</protein>
<evidence type="ECO:0000313" key="1">
    <source>
        <dbReference type="EMBL" id="MDR6711205.1"/>
    </source>
</evidence>
<evidence type="ECO:0000313" key="2">
    <source>
        <dbReference type="Proteomes" id="UP001259587"/>
    </source>
</evidence>
<comment type="caution">
    <text evidence="1">The sequence shown here is derived from an EMBL/GenBank/DDBJ whole genome shotgun (WGS) entry which is preliminary data.</text>
</comment>
<proteinExistence type="predicted"/>
<name>A0ACC6JYB6_9PSED</name>
<accession>A0ACC6JYB6</accession>
<sequence>MSLQSLPAMNPAFASLSLAHLRTLDCLLQLKNLSHAAERLGCSQSALSRQLSHLREAFDDPLLVRQGRGYVLSEYAEALLEPLRQVLEELHALRQPAVFDPARCERRFCLAASDYVAEHMLPILVAALEREAPGVSLEYRTWQAGQYALLASGEIDLATTLFDESPANLHGRLLGEDRAVCLMRQDHPLTVQAVLSQDDYLAFKHVRISGGGDKDSFIDRHLRAQGLQRRISLEVPFFSATVQVIGNGQALATVPEHIARQLCRLHDLTWRPLGFVEHTQRYWVVWHQRLQASAEHRWLRNRVFELWRASQFGVQGGHARLP</sequence>
<reference evidence="1" key="1">
    <citation type="submission" date="2023-07" db="EMBL/GenBank/DDBJ databases">
        <title>Sorghum-associated microbial communities from plants grown in Nebraska, USA.</title>
        <authorList>
            <person name="Schachtman D."/>
        </authorList>
    </citation>
    <scope>NUCLEOTIDE SEQUENCE</scope>
    <source>
        <strain evidence="1">BE56</strain>
    </source>
</reference>